<accession>A0A2S5R980</accession>
<dbReference type="GO" id="GO:0006310">
    <property type="term" value="P:DNA recombination"/>
    <property type="evidence" value="ECO:0007669"/>
    <property type="project" value="UniProtKB-KW"/>
</dbReference>
<feature type="compositionally biased region" description="Basic and acidic residues" evidence="6">
    <location>
        <begin position="401"/>
        <end position="415"/>
    </location>
</feature>
<keyword evidence="7" id="KW-0812">Transmembrane</keyword>
<dbReference type="RefSeq" id="WP_104206703.1">
    <property type="nucleotide sequence ID" value="NZ_PHHC01000080.1"/>
</dbReference>
<proteinExistence type="inferred from homology"/>
<evidence type="ECO:0000256" key="6">
    <source>
        <dbReference type="SAM" id="MobiDB-lite"/>
    </source>
</evidence>
<protein>
    <recommendedName>
        <fullName evidence="3">DNA recombination protein RmuC homolog</fullName>
    </recommendedName>
</protein>
<feature type="transmembrane region" description="Helical" evidence="7">
    <location>
        <begin position="6"/>
        <end position="24"/>
    </location>
</feature>
<comment type="function">
    <text evidence="1">Involved in DNA recombination.</text>
</comment>
<evidence type="ECO:0000256" key="7">
    <source>
        <dbReference type="SAM" id="Phobius"/>
    </source>
</evidence>
<gene>
    <name evidence="8" type="ORF">HCUR_00652</name>
</gene>
<dbReference type="EMBL" id="PHHC01000080">
    <property type="protein sequence ID" value="PPE03874.1"/>
    <property type="molecule type" value="Genomic_DNA"/>
</dbReference>
<comment type="caution">
    <text evidence="8">The sequence shown here is derived from an EMBL/GenBank/DDBJ whole genome shotgun (WGS) entry which is preliminary data.</text>
</comment>
<evidence type="ECO:0000256" key="1">
    <source>
        <dbReference type="ARBA" id="ARBA00003416"/>
    </source>
</evidence>
<evidence type="ECO:0000313" key="9">
    <source>
        <dbReference type="Proteomes" id="UP000239425"/>
    </source>
</evidence>
<keyword evidence="9" id="KW-1185">Reference proteome</keyword>
<dbReference type="InterPro" id="IPR003798">
    <property type="entry name" value="DNA_recombination_RmuC"/>
</dbReference>
<evidence type="ECO:0000313" key="8">
    <source>
        <dbReference type="EMBL" id="PPE03874.1"/>
    </source>
</evidence>
<evidence type="ECO:0000256" key="5">
    <source>
        <dbReference type="ARBA" id="ARBA00023172"/>
    </source>
</evidence>
<feature type="region of interest" description="Disordered" evidence="6">
    <location>
        <begin position="396"/>
        <end position="415"/>
    </location>
</feature>
<evidence type="ECO:0000256" key="2">
    <source>
        <dbReference type="ARBA" id="ARBA00009840"/>
    </source>
</evidence>
<comment type="similarity">
    <text evidence="2">Belongs to the RmuC family.</text>
</comment>
<dbReference type="PANTHER" id="PTHR30563">
    <property type="entry name" value="DNA RECOMBINATION PROTEIN RMUC"/>
    <property type="match status" value="1"/>
</dbReference>
<keyword evidence="5" id="KW-0233">DNA recombination</keyword>
<keyword evidence="7" id="KW-0472">Membrane</keyword>
<evidence type="ECO:0000256" key="4">
    <source>
        <dbReference type="ARBA" id="ARBA00023054"/>
    </source>
</evidence>
<organism evidence="8 9">
    <name type="scientific">Holospora curviuscula</name>
    <dbReference type="NCBI Taxonomy" id="1082868"/>
    <lineage>
        <taxon>Bacteria</taxon>
        <taxon>Pseudomonadati</taxon>
        <taxon>Pseudomonadota</taxon>
        <taxon>Alphaproteobacteria</taxon>
        <taxon>Holosporales</taxon>
        <taxon>Holosporaceae</taxon>
        <taxon>Holospora</taxon>
    </lineage>
</organism>
<dbReference type="Pfam" id="PF02646">
    <property type="entry name" value="RmuC"/>
    <property type="match status" value="1"/>
</dbReference>
<sequence>MILESSIFLGGILLGASVGLGLYIKEYKAKLLCQKDLQITAEALRWCQIQRDETQAQEIQKAEMNASLHRTLETIHHQALSEFQTACITVIKPTVEQWNKVQSQEHQHILNQAAHPLGQALEQVLQYLKGIEQERISTYEQLKSQITHMRQDQKELGTHTQNLITALRSPHVCGSWGELQLRRVLELSGMLAHCDFEEQFVLKQGNTTLRPDVVIHLTEGRFIIIDAKTPILHYLEACNAPDTKSYQAKLQEHTRLVMQHIKKLSEKNYPKHLPGSVDFVLLFLPGDTFLSAALSINPALVEWASERGVVLVSPSLLIALLKTIAHGWRQERLAQQTQQIMDIATQLLQYCHRLELKFDQADRQLRQSCEAFLSASHILKHQVMVKAKDLESCAHVPNAKENQDKKERYAQEPVI</sequence>
<dbReference type="OrthoDB" id="370725at2"/>
<evidence type="ECO:0000256" key="3">
    <source>
        <dbReference type="ARBA" id="ARBA00021840"/>
    </source>
</evidence>
<dbReference type="Proteomes" id="UP000239425">
    <property type="component" value="Unassembled WGS sequence"/>
</dbReference>
<keyword evidence="7" id="KW-1133">Transmembrane helix</keyword>
<keyword evidence="4" id="KW-0175">Coiled coil</keyword>
<name>A0A2S5R980_9PROT</name>
<reference evidence="8 9" key="1">
    <citation type="submission" date="2017-11" db="EMBL/GenBank/DDBJ databases">
        <title>Comparative genomic analysis of Holospora spp., intranuclear symbionts of paramecia.</title>
        <authorList>
            <person name="Garushyants S.K."/>
            <person name="Beliavskaya A."/>
            <person name="Malko D.B."/>
            <person name="Logacheva M.D."/>
            <person name="Rautian M.S."/>
            <person name="Gelfand M.S."/>
        </authorList>
    </citation>
    <scope>NUCLEOTIDE SEQUENCE [LARGE SCALE GENOMIC DNA]</scope>
    <source>
        <strain evidence="9">02AZ16</strain>
    </source>
</reference>
<dbReference type="PANTHER" id="PTHR30563:SF0">
    <property type="entry name" value="DNA RECOMBINATION PROTEIN RMUC"/>
    <property type="match status" value="1"/>
</dbReference>
<dbReference type="AlphaFoldDB" id="A0A2S5R980"/>